<proteinExistence type="predicted"/>
<evidence type="ECO:0000259" key="1">
    <source>
        <dbReference type="Pfam" id="PF13400"/>
    </source>
</evidence>
<sequence length="448" mass="49641">MMRQPTRTSKYRRRKGYTLVIFAMLLFALFALAALVIDLGLVRLTQRQMQTAVDSAALEGLRFRDGVPAAWVDEDTSNDPPFITGASPHPPLPQSLPEWEGWYDEVRRRAVSDLVARQQAFDFDQRDETIATMESSPQIDPAFTAMLKRGIYHPELRQNTDNLASGDMVAGIYDPNGSHTESDTFLREDFAANTGTDAFLVRMRRSNRLEDSGLDPEVGSAGPPLPYLFAHPAILGGETDLVSKQHYQKGVTIRSTTISQTQKAKSVGVARLSDRLPGVLPITIFASSWNLETPLPIDTEIEIVADSGTISVNTIDVGFAVGFSHLKILGDQEERTNLTQPELANTLREVVSEEQKLGYVSIISTEAGPLENRIIGFGIAHIRLQGNSVFLTRFAGRIASENVSASLIRQFDEYFRNPANATHLHRLLGLHDDDVQFRFPLLAPALVR</sequence>
<organism evidence="2 3">
    <name type="scientific">Anatilimnocola aggregata</name>
    <dbReference type="NCBI Taxonomy" id="2528021"/>
    <lineage>
        <taxon>Bacteria</taxon>
        <taxon>Pseudomonadati</taxon>
        <taxon>Planctomycetota</taxon>
        <taxon>Planctomycetia</taxon>
        <taxon>Pirellulales</taxon>
        <taxon>Pirellulaceae</taxon>
        <taxon>Anatilimnocola</taxon>
    </lineage>
</organism>
<feature type="domain" description="Putative Flp pilus-assembly TadG-like N-terminal" evidence="1">
    <location>
        <begin position="16"/>
        <end position="60"/>
    </location>
</feature>
<dbReference type="OrthoDB" id="279002at2"/>
<dbReference type="KEGG" id="aagg:ETAA8_21210"/>
<dbReference type="EMBL" id="CP036274">
    <property type="protein sequence ID" value="QDU27037.1"/>
    <property type="molecule type" value="Genomic_DNA"/>
</dbReference>
<gene>
    <name evidence="2" type="ORF">ETAA8_21210</name>
</gene>
<dbReference type="Proteomes" id="UP000315017">
    <property type="component" value="Chromosome"/>
</dbReference>
<reference evidence="2 3" key="1">
    <citation type="submission" date="2019-02" db="EMBL/GenBank/DDBJ databases">
        <title>Deep-cultivation of Planctomycetes and their phenomic and genomic characterization uncovers novel biology.</title>
        <authorList>
            <person name="Wiegand S."/>
            <person name="Jogler M."/>
            <person name="Boedeker C."/>
            <person name="Pinto D."/>
            <person name="Vollmers J."/>
            <person name="Rivas-Marin E."/>
            <person name="Kohn T."/>
            <person name="Peeters S.H."/>
            <person name="Heuer A."/>
            <person name="Rast P."/>
            <person name="Oberbeckmann S."/>
            <person name="Bunk B."/>
            <person name="Jeske O."/>
            <person name="Meyerdierks A."/>
            <person name="Storesund J.E."/>
            <person name="Kallscheuer N."/>
            <person name="Luecker S."/>
            <person name="Lage O.M."/>
            <person name="Pohl T."/>
            <person name="Merkel B.J."/>
            <person name="Hornburger P."/>
            <person name="Mueller R.-W."/>
            <person name="Bruemmer F."/>
            <person name="Labrenz M."/>
            <person name="Spormann A.M."/>
            <person name="Op den Camp H."/>
            <person name="Overmann J."/>
            <person name="Amann R."/>
            <person name="Jetten M.S.M."/>
            <person name="Mascher T."/>
            <person name="Medema M.H."/>
            <person name="Devos D.P."/>
            <person name="Kaster A.-K."/>
            <person name="Ovreas L."/>
            <person name="Rohde M."/>
            <person name="Galperin M.Y."/>
            <person name="Jogler C."/>
        </authorList>
    </citation>
    <scope>NUCLEOTIDE SEQUENCE [LARGE SCALE GENOMIC DNA]</scope>
    <source>
        <strain evidence="2 3">ETA_A8</strain>
    </source>
</reference>
<keyword evidence="3" id="KW-1185">Reference proteome</keyword>
<dbReference type="InterPro" id="IPR028087">
    <property type="entry name" value="Tad_N"/>
</dbReference>
<dbReference type="Pfam" id="PF13400">
    <property type="entry name" value="Tad"/>
    <property type="match status" value="1"/>
</dbReference>
<protein>
    <recommendedName>
        <fullName evidence="1">Putative Flp pilus-assembly TadG-like N-terminal domain-containing protein</fullName>
    </recommendedName>
</protein>
<accession>A0A517Y9X3</accession>
<evidence type="ECO:0000313" key="3">
    <source>
        <dbReference type="Proteomes" id="UP000315017"/>
    </source>
</evidence>
<name>A0A517Y9X3_9BACT</name>
<dbReference type="AlphaFoldDB" id="A0A517Y9X3"/>
<evidence type="ECO:0000313" key="2">
    <source>
        <dbReference type="EMBL" id="QDU27037.1"/>
    </source>
</evidence>
<dbReference type="RefSeq" id="WP_145087914.1">
    <property type="nucleotide sequence ID" value="NZ_CP036274.1"/>
</dbReference>